<sequence>IVVNEGLINEERSYFEVSDCGHSENPPVPCVITEKWEAGRGQVI</sequence>
<dbReference type="EMBL" id="LAZR01040269">
    <property type="protein sequence ID" value="KKL14912.1"/>
    <property type="molecule type" value="Genomic_DNA"/>
</dbReference>
<name>A0A0F9BM23_9ZZZZ</name>
<accession>A0A0F9BM23</accession>
<organism evidence="1">
    <name type="scientific">marine sediment metagenome</name>
    <dbReference type="NCBI Taxonomy" id="412755"/>
    <lineage>
        <taxon>unclassified sequences</taxon>
        <taxon>metagenomes</taxon>
        <taxon>ecological metagenomes</taxon>
    </lineage>
</organism>
<comment type="caution">
    <text evidence="1">The sequence shown here is derived from an EMBL/GenBank/DDBJ whole genome shotgun (WGS) entry which is preliminary data.</text>
</comment>
<protein>
    <submittedName>
        <fullName evidence="1">Uncharacterized protein</fullName>
    </submittedName>
</protein>
<dbReference type="AlphaFoldDB" id="A0A0F9BM23"/>
<proteinExistence type="predicted"/>
<feature type="non-terminal residue" evidence="1">
    <location>
        <position position="1"/>
    </location>
</feature>
<evidence type="ECO:0000313" key="1">
    <source>
        <dbReference type="EMBL" id="KKL14912.1"/>
    </source>
</evidence>
<gene>
    <name evidence="1" type="ORF">LCGC14_2510900</name>
</gene>
<reference evidence="1" key="1">
    <citation type="journal article" date="2015" name="Nature">
        <title>Complex archaea that bridge the gap between prokaryotes and eukaryotes.</title>
        <authorList>
            <person name="Spang A."/>
            <person name="Saw J.H."/>
            <person name="Jorgensen S.L."/>
            <person name="Zaremba-Niedzwiedzka K."/>
            <person name="Martijn J."/>
            <person name="Lind A.E."/>
            <person name="van Eijk R."/>
            <person name="Schleper C."/>
            <person name="Guy L."/>
            <person name="Ettema T.J."/>
        </authorList>
    </citation>
    <scope>NUCLEOTIDE SEQUENCE</scope>
</reference>